<dbReference type="RefSeq" id="WP_100349690.1">
    <property type="nucleotide sequence ID" value="NZ_PGTZ01000007.1"/>
</dbReference>
<evidence type="ECO:0000256" key="4">
    <source>
        <dbReference type="PIRSR" id="PIRSR620019-2"/>
    </source>
</evidence>
<feature type="active site" description="Proton acceptor" evidence="3">
    <location>
        <position position="139"/>
    </location>
</feature>
<dbReference type="InterPro" id="IPR020019">
    <property type="entry name" value="AcTrfase_PglD-like"/>
</dbReference>
<evidence type="ECO:0000256" key="1">
    <source>
        <dbReference type="ARBA" id="ARBA00022679"/>
    </source>
</evidence>
<dbReference type="PANTHER" id="PTHR43300:SF7">
    <property type="entry name" value="UDP-N-ACETYLBACILLOSAMINE N-ACETYLTRANSFERASE"/>
    <property type="match status" value="1"/>
</dbReference>
<dbReference type="OrthoDB" id="3697257at2"/>
<dbReference type="CDD" id="cd03360">
    <property type="entry name" value="LbH_AT_putative"/>
    <property type="match status" value="1"/>
</dbReference>
<dbReference type="GO" id="GO:0016746">
    <property type="term" value="F:acyltransferase activity"/>
    <property type="evidence" value="ECO:0007669"/>
    <property type="project" value="UniProtKB-KW"/>
</dbReference>
<evidence type="ECO:0000259" key="5">
    <source>
        <dbReference type="Pfam" id="PF17836"/>
    </source>
</evidence>
<accession>A0A2M8WT48</accession>
<proteinExistence type="predicted"/>
<evidence type="ECO:0000256" key="2">
    <source>
        <dbReference type="ARBA" id="ARBA00022737"/>
    </source>
</evidence>
<dbReference type="PANTHER" id="PTHR43300">
    <property type="entry name" value="ACETYLTRANSFERASE"/>
    <property type="match status" value="1"/>
</dbReference>
<protein>
    <submittedName>
        <fullName evidence="6">Sugar O-acyltransferase (Sialic acid O-acetyltransferase NeuD family)</fullName>
    </submittedName>
</protein>
<comment type="caution">
    <text evidence="6">The sequence shown here is derived from an EMBL/GenBank/DDBJ whole genome shotgun (WGS) entry which is preliminary data.</text>
</comment>
<name>A0A2M8WT48_9MICO</name>
<sequence>MAEIVLVAAGGLARETIAAVRAAGDDRVVALLDDDPSSWGSEVGGLPVVGPVESAVTWGGDTTFVVCAGRGTVRERLVARLSAVGIERERFAAVFHPAASVADGCLVGAGSILLANVVLTADVVVGEHVVAMPGAVLTHDDVLHDFTTVCAGVVLGGGVVVGERAYLGMAASVRQGLTIGRDAVLGMGAVLLQDLPPGETWAGAPARALDTARSTRRPL</sequence>
<dbReference type="InterPro" id="IPR011004">
    <property type="entry name" value="Trimer_LpxA-like_sf"/>
</dbReference>
<reference evidence="6 7" key="1">
    <citation type="submission" date="2017-11" db="EMBL/GenBank/DDBJ databases">
        <title>Genomic Encyclopedia of Archaeal and Bacterial Type Strains, Phase II (KMG-II): From Individual Species to Whole Genera.</title>
        <authorList>
            <person name="Goeker M."/>
        </authorList>
    </citation>
    <scope>NUCLEOTIDE SEQUENCE [LARGE SCALE GENOMIC DNA]</scope>
    <source>
        <strain evidence="6 7">DSM 22413</strain>
    </source>
</reference>
<dbReference type="EMBL" id="PGTZ01000007">
    <property type="protein sequence ID" value="PJI94103.1"/>
    <property type="molecule type" value="Genomic_DNA"/>
</dbReference>
<dbReference type="Proteomes" id="UP000231586">
    <property type="component" value="Unassembled WGS sequence"/>
</dbReference>
<evidence type="ECO:0000256" key="3">
    <source>
        <dbReference type="PIRSR" id="PIRSR620019-1"/>
    </source>
</evidence>
<feature type="site" description="Increases basicity of active site His" evidence="3">
    <location>
        <position position="140"/>
    </location>
</feature>
<dbReference type="Pfam" id="PF17836">
    <property type="entry name" value="PglD_N"/>
    <property type="match status" value="1"/>
</dbReference>
<evidence type="ECO:0000313" key="7">
    <source>
        <dbReference type="Proteomes" id="UP000231586"/>
    </source>
</evidence>
<keyword evidence="6" id="KW-0012">Acyltransferase</keyword>
<dbReference type="InterPro" id="IPR050179">
    <property type="entry name" value="Trans_hexapeptide_repeat"/>
</dbReference>
<dbReference type="InterPro" id="IPR041561">
    <property type="entry name" value="PglD_N"/>
</dbReference>
<dbReference type="Gene3D" id="2.160.10.10">
    <property type="entry name" value="Hexapeptide repeat proteins"/>
    <property type="match status" value="1"/>
</dbReference>
<feature type="domain" description="PglD N-terminal" evidence="5">
    <location>
        <begin position="4"/>
        <end position="81"/>
    </location>
</feature>
<keyword evidence="2" id="KW-0677">Repeat</keyword>
<keyword evidence="7" id="KW-1185">Reference proteome</keyword>
<dbReference type="SUPFAM" id="SSF51161">
    <property type="entry name" value="Trimeric LpxA-like enzymes"/>
    <property type="match status" value="1"/>
</dbReference>
<evidence type="ECO:0000313" key="6">
    <source>
        <dbReference type="EMBL" id="PJI94103.1"/>
    </source>
</evidence>
<organism evidence="6 7">
    <name type="scientific">Luteimicrobium subarcticum</name>
    <dbReference type="NCBI Taxonomy" id="620910"/>
    <lineage>
        <taxon>Bacteria</taxon>
        <taxon>Bacillati</taxon>
        <taxon>Actinomycetota</taxon>
        <taxon>Actinomycetes</taxon>
        <taxon>Micrococcales</taxon>
        <taxon>Luteimicrobium</taxon>
    </lineage>
</organism>
<feature type="binding site" evidence="4">
    <location>
        <position position="69"/>
    </location>
    <ligand>
        <name>substrate</name>
    </ligand>
</feature>
<dbReference type="NCBIfam" id="TIGR03570">
    <property type="entry name" value="NeuD_NnaD"/>
    <property type="match status" value="1"/>
</dbReference>
<keyword evidence="1 6" id="KW-0808">Transferase</keyword>
<dbReference type="InterPro" id="IPR018357">
    <property type="entry name" value="Hexapep_transf_CS"/>
</dbReference>
<dbReference type="Gene3D" id="3.40.50.20">
    <property type="match status" value="1"/>
</dbReference>
<dbReference type="AlphaFoldDB" id="A0A2M8WT48"/>
<gene>
    <name evidence="6" type="ORF">CLV34_1589</name>
</gene>
<dbReference type="PROSITE" id="PS00101">
    <property type="entry name" value="HEXAPEP_TRANSFERASES"/>
    <property type="match status" value="1"/>
</dbReference>